<dbReference type="Proteomes" id="UP001302602">
    <property type="component" value="Unassembled WGS sequence"/>
</dbReference>
<comment type="caution">
    <text evidence="2">The sequence shown here is derived from an EMBL/GenBank/DDBJ whole genome shotgun (WGS) entry which is preliminary data.</text>
</comment>
<organism evidence="2 3">
    <name type="scientific">Parathielavia appendiculata</name>
    <dbReference type="NCBI Taxonomy" id="2587402"/>
    <lineage>
        <taxon>Eukaryota</taxon>
        <taxon>Fungi</taxon>
        <taxon>Dikarya</taxon>
        <taxon>Ascomycota</taxon>
        <taxon>Pezizomycotina</taxon>
        <taxon>Sordariomycetes</taxon>
        <taxon>Sordariomycetidae</taxon>
        <taxon>Sordariales</taxon>
        <taxon>Chaetomiaceae</taxon>
        <taxon>Parathielavia</taxon>
    </lineage>
</organism>
<accession>A0AAN6TW64</accession>
<sequence>MVGTTMSAKERGAMRAMQLPLRHRACRSELSARQMCNTRLSCIDITSFVSGAGLASASRGRDGGNRQHPSNGLPSWRRGTNPRLERLSCYHGRWLSGPRRSSRFYPTLQVPGPSRDKIPTWPIDRSSSSLATLSAHRGPLTIFFVRADQRGIELRITICRHCERPFQCQNWGFSRGLNNHEENFSDPVTVRGPKGVSKQTNLRRNQVCACCC</sequence>
<evidence type="ECO:0000256" key="1">
    <source>
        <dbReference type="SAM" id="MobiDB-lite"/>
    </source>
</evidence>
<dbReference type="RefSeq" id="XP_062645644.1">
    <property type="nucleotide sequence ID" value="XM_062797634.1"/>
</dbReference>
<keyword evidence="3" id="KW-1185">Reference proteome</keyword>
<dbReference type="EMBL" id="MU853232">
    <property type="protein sequence ID" value="KAK4121873.1"/>
    <property type="molecule type" value="Genomic_DNA"/>
</dbReference>
<dbReference type="AlphaFoldDB" id="A0AAN6TW64"/>
<reference evidence="2" key="2">
    <citation type="submission" date="2023-05" db="EMBL/GenBank/DDBJ databases">
        <authorList>
            <consortium name="Lawrence Berkeley National Laboratory"/>
            <person name="Steindorff A."/>
            <person name="Hensen N."/>
            <person name="Bonometti L."/>
            <person name="Westerberg I."/>
            <person name="Brannstrom I.O."/>
            <person name="Guillou S."/>
            <person name="Cros-Aarteil S."/>
            <person name="Calhoun S."/>
            <person name="Haridas S."/>
            <person name="Kuo A."/>
            <person name="Mondo S."/>
            <person name="Pangilinan J."/>
            <person name="Riley R."/>
            <person name="Labutti K."/>
            <person name="Andreopoulos B."/>
            <person name="Lipzen A."/>
            <person name="Chen C."/>
            <person name="Yanf M."/>
            <person name="Daum C."/>
            <person name="Ng V."/>
            <person name="Clum A."/>
            <person name="Ohm R."/>
            <person name="Martin F."/>
            <person name="Silar P."/>
            <person name="Natvig D."/>
            <person name="Lalanne C."/>
            <person name="Gautier V."/>
            <person name="Ament-Velasquez S.L."/>
            <person name="Kruys A."/>
            <person name="Hutchinson M.I."/>
            <person name="Powell A.J."/>
            <person name="Barry K."/>
            <person name="Miller A.N."/>
            <person name="Grigoriev I.V."/>
            <person name="Debuchy R."/>
            <person name="Gladieux P."/>
            <person name="Thoren M.H."/>
            <person name="Johannesson H."/>
        </authorList>
    </citation>
    <scope>NUCLEOTIDE SEQUENCE</scope>
    <source>
        <strain evidence="2">CBS 731.68</strain>
    </source>
</reference>
<gene>
    <name evidence="2" type="ORF">N657DRAFT_99963</name>
</gene>
<reference evidence="2" key="1">
    <citation type="journal article" date="2023" name="Mol. Phylogenet. Evol.">
        <title>Genome-scale phylogeny and comparative genomics of the fungal order Sordariales.</title>
        <authorList>
            <person name="Hensen N."/>
            <person name="Bonometti L."/>
            <person name="Westerberg I."/>
            <person name="Brannstrom I.O."/>
            <person name="Guillou S."/>
            <person name="Cros-Aarteil S."/>
            <person name="Calhoun S."/>
            <person name="Haridas S."/>
            <person name="Kuo A."/>
            <person name="Mondo S."/>
            <person name="Pangilinan J."/>
            <person name="Riley R."/>
            <person name="LaButti K."/>
            <person name="Andreopoulos B."/>
            <person name="Lipzen A."/>
            <person name="Chen C."/>
            <person name="Yan M."/>
            <person name="Daum C."/>
            <person name="Ng V."/>
            <person name="Clum A."/>
            <person name="Steindorff A."/>
            <person name="Ohm R.A."/>
            <person name="Martin F."/>
            <person name="Silar P."/>
            <person name="Natvig D.O."/>
            <person name="Lalanne C."/>
            <person name="Gautier V."/>
            <person name="Ament-Velasquez S.L."/>
            <person name="Kruys A."/>
            <person name="Hutchinson M.I."/>
            <person name="Powell A.J."/>
            <person name="Barry K."/>
            <person name="Miller A.N."/>
            <person name="Grigoriev I.V."/>
            <person name="Debuchy R."/>
            <person name="Gladieux P."/>
            <person name="Hiltunen Thoren M."/>
            <person name="Johannesson H."/>
        </authorList>
    </citation>
    <scope>NUCLEOTIDE SEQUENCE</scope>
    <source>
        <strain evidence="2">CBS 731.68</strain>
    </source>
</reference>
<proteinExistence type="predicted"/>
<evidence type="ECO:0000313" key="2">
    <source>
        <dbReference type="EMBL" id="KAK4121873.1"/>
    </source>
</evidence>
<name>A0AAN6TW64_9PEZI</name>
<dbReference type="GeneID" id="87834413"/>
<protein>
    <submittedName>
        <fullName evidence="2">Uncharacterized protein</fullName>
    </submittedName>
</protein>
<feature type="region of interest" description="Disordered" evidence="1">
    <location>
        <begin position="56"/>
        <end position="79"/>
    </location>
</feature>
<evidence type="ECO:0000313" key="3">
    <source>
        <dbReference type="Proteomes" id="UP001302602"/>
    </source>
</evidence>